<dbReference type="InterPro" id="IPR032697">
    <property type="entry name" value="SQ_cyclase_N"/>
</dbReference>
<evidence type="ECO:0000256" key="2">
    <source>
        <dbReference type="ARBA" id="ARBA00022516"/>
    </source>
</evidence>
<keyword evidence="3" id="KW-0677">Repeat</keyword>
<evidence type="ECO:0000256" key="7">
    <source>
        <dbReference type="ARBA" id="ARBA00055567"/>
    </source>
</evidence>
<keyword evidence="5" id="KW-0443">Lipid metabolism</keyword>
<dbReference type="PROSITE" id="PS01074">
    <property type="entry name" value="TERPENE_SYNTHASES"/>
    <property type="match status" value="1"/>
</dbReference>
<dbReference type="Pfam" id="PF13243">
    <property type="entry name" value="SQHop_cyclase_C"/>
    <property type="match status" value="1"/>
</dbReference>
<keyword evidence="6 9" id="KW-0413">Isomerase</keyword>
<evidence type="ECO:0000259" key="10">
    <source>
        <dbReference type="Pfam" id="PF13243"/>
    </source>
</evidence>
<dbReference type="GeneTree" id="ENSGT00390000011570"/>
<evidence type="ECO:0000259" key="11">
    <source>
        <dbReference type="Pfam" id="PF13249"/>
    </source>
</evidence>
<evidence type="ECO:0000313" key="13">
    <source>
        <dbReference type="Proteomes" id="UP000264800"/>
    </source>
</evidence>
<dbReference type="PANTHER" id="PTHR11764">
    <property type="entry name" value="TERPENE CYCLASE/MUTASE FAMILY MEMBER"/>
    <property type="match status" value="1"/>
</dbReference>
<evidence type="ECO:0000256" key="4">
    <source>
        <dbReference type="ARBA" id="ARBA00022955"/>
    </source>
</evidence>
<dbReference type="Pfam" id="PF13249">
    <property type="entry name" value="SQHop_cyclase_N"/>
    <property type="match status" value="1"/>
</dbReference>
<reference evidence="12" key="1">
    <citation type="submission" date="2025-05" db="UniProtKB">
        <authorList>
            <consortium name="Ensembl"/>
        </authorList>
    </citation>
    <scope>IDENTIFICATION</scope>
</reference>
<dbReference type="SUPFAM" id="SSF48239">
    <property type="entry name" value="Terpenoid cyclases/Protein prenyltransferases"/>
    <property type="match status" value="2"/>
</dbReference>
<dbReference type="FunFam" id="1.50.10.20:FF:000003">
    <property type="entry name" value="Terpene cyclase/mutase family member"/>
    <property type="match status" value="1"/>
</dbReference>
<dbReference type="CDD" id="cd02892">
    <property type="entry name" value="SQCY_1"/>
    <property type="match status" value="1"/>
</dbReference>
<dbReference type="NCBIfam" id="TIGR01787">
    <property type="entry name" value="squalene_cyclas"/>
    <property type="match status" value="1"/>
</dbReference>
<proteinExistence type="inferred from homology"/>
<evidence type="ECO:0000256" key="6">
    <source>
        <dbReference type="ARBA" id="ARBA00023235"/>
    </source>
</evidence>
<dbReference type="STRING" id="37003.ENSKMAP00000001333"/>
<dbReference type="Gene3D" id="1.50.10.20">
    <property type="match status" value="2"/>
</dbReference>
<dbReference type="EC" id="5.4.99.-" evidence="9"/>
<feature type="domain" description="Squalene cyclase N-terminal" evidence="11">
    <location>
        <begin position="125"/>
        <end position="390"/>
    </location>
</feature>
<feature type="domain" description="Squalene cyclase C-terminal" evidence="10">
    <location>
        <begin position="428"/>
        <end position="762"/>
    </location>
</feature>
<dbReference type="Ensembl" id="ENSKMAT00000001418.1">
    <property type="protein sequence ID" value="ENSKMAP00000001378.1"/>
    <property type="gene ID" value="ENSKMAG00000001054.1"/>
</dbReference>
<dbReference type="Ensembl" id="ENSKMAT00000001372.1">
    <property type="protein sequence ID" value="ENSKMAP00000001333.1"/>
    <property type="gene ID" value="ENSKMAG00000001054.1"/>
</dbReference>
<evidence type="ECO:0000256" key="9">
    <source>
        <dbReference type="RuleBase" id="RU362003"/>
    </source>
</evidence>
<evidence type="ECO:0000313" key="12">
    <source>
        <dbReference type="Ensembl" id="ENSKMAP00000001333.1"/>
    </source>
</evidence>
<dbReference type="InterPro" id="IPR002365">
    <property type="entry name" value="Terpene_synthase_CS"/>
</dbReference>
<dbReference type="InterPro" id="IPR018333">
    <property type="entry name" value="Squalene_cyclase"/>
</dbReference>
<dbReference type="InterPro" id="IPR032696">
    <property type="entry name" value="SQ_cyclase_C"/>
</dbReference>
<dbReference type="GO" id="GO:0000250">
    <property type="term" value="F:lanosterol synthase activity"/>
    <property type="evidence" value="ECO:0007669"/>
    <property type="project" value="TreeGrafter"/>
</dbReference>
<dbReference type="GO" id="GO:0016104">
    <property type="term" value="P:triterpenoid biosynthetic process"/>
    <property type="evidence" value="ECO:0007669"/>
    <property type="project" value="InterPro"/>
</dbReference>
<comment type="pathway">
    <text evidence="8">Terpene metabolism; lanosterol biosynthesis; lanosterol from farnesyl diphosphate: step 3/3.</text>
</comment>
<protein>
    <recommendedName>
        <fullName evidence="9">Terpene cyclase/mutase family member</fullName>
        <ecNumber evidence="9">5.4.99.-</ecNumber>
    </recommendedName>
</protein>
<comment type="function">
    <text evidence="7">Key enzyme in the cholesterol biosynthesis pathway. Catalyzes the cyclization of (S)-2,3 oxidosqualene to lanosterol, a reaction that forms the sterol nucleus. Through the production of lanosterol may regulate lens protein aggregation and increase transparency.</text>
</comment>
<sequence length="770" mass="87870">MGNEVLRICERNGDDRVSETPGKDLLREVRKSSVLDLSAAAMTETMPVRRRGGPYKTEPVSDLSRWRLVSVEDRHFWEYLEDQETPDREQTMLEAHSLGLDTSKFVPDSPAAQTAFEAAVKGMNFFGRLQAEDGSWVGDFGGPLLIMPGLLVVCHVTKIHLPEVWKKEMVRFLRSVQLPDGGWGLHIEDKSTVLGTALNYVTMRILGVDPDDPDLVRARSNLHRKGGAVGIPTWGKFWLAVLNVYSWDGFNSLFPEMWLLPSWMPGHPSTVWCYCRQVYVPMSYCYAVRLTAEEDPLILSLRQELYIQDYATINWPAQRNNVAACDLYTPHSKLLDVIYSVLNLYETYHSTTLREKALKQIYEHIEADDRFTSFTNIGSIPKMMNMLVRWYVDGPSSPGFQGHVSWIPDYMWMGLDGMKMQSTNGCQLWETSFIIQAFLEAGAQNDPGLSERLCKAHHFLTITQIPENPPDYQKYYRQMNKGGFPLTNHHFNWIVSDCTAEGLKSLMLLEELCPSIRRPVASERLNDAVNVLLNMRNKDGGFATYETTRAGGFLEWLNPCEIFSDIMIDHTVVECTSSVMQALSLFQKTYPEHRAEEIRWTLREGLEFCRRKQRPDGSWEGSWGVCFTYGTWFGLEAFACMDHTYENEDVPDEVQKACGFLLDRQMADGGWGEDFESCEQRRYIQSSTAQIHNTCWALLGLMAVRHPDQQAIERGVQLLIDKQLLNGDWPQGNITGVFNKNCAISYPSYKNVFPILTLARFSRLYPLAGS</sequence>
<dbReference type="Ensembl" id="ENSKMAT00000001399.1">
    <property type="protein sequence ID" value="ENSKMAP00000001360.1"/>
    <property type="gene ID" value="ENSKMAG00000001054.1"/>
</dbReference>
<dbReference type="Proteomes" id="UP000264800">
    <property type="component" value="Unplaced"/>
</dbReference>
<dbReference type="GO" id="GO:0005811">
    <property type="term" value="C:lipid droplet"/>
    <property type="evidence" value="ECO:0007669"/>
    <property type="project" value="InterPro"/>
</dbReference>
<organism evidence="12 13">
    <name type="scientific">Kryptolebias marmoratus</name>
    <name type="common">Mangrove killifish</name>
    <name type="synonym">Rivulus marmoratus</name>
    <dbReference type="NCBI Taxonomy" id="37003"/>
    <lineage>
        <taxon>Eukaryota</taxon>
        <taxon>Metazoa</taxon>
        <taxon>Chordata</taxon>
        <taxon>Craniata</taxon>
        <taxon>Vertebrata</taxon>
        <taxon>Euteleostomi</taxon>
        <taxon>Actinopterygii</taxon>
        <taxon>Neopterygii</taxon>
        <taxon>Teleostei</taxon>
        <taxon>Neoteleostei</taxon>
        <taxon>Acanthomorphata</taxon>
        <taxon>Ovalentaria</taxon>
        <taxon>Atherinomorphae</taxon>
        <taxon>Cyprinodontiformes</taxon>
        <taxon>Rivulidae</taxon>
        <taxon>Kryptolebias</taxon>
    </lineage>
</organism>
<keyword evidence="13" id="KW-1185">Reference proteome</keyword>
<comment type="similarity">
    <text evidence="1 9">Belongs to the terpene cyclase/mutase family.</text>
</comment>
<dbReference type="FunFam" id="1.50.10.20:FF:000002">
    <property type="entry name" value="Terpene cyclase/mutase family member"/>
    <property type="match status" value="1"/>
</dbReference>
<evidence type="ECO:0000256" key="5">
    <source>
        <dbReference type="ARBA" id="ARBA00023098"/>
    </source>
</evidence>
<dbReference type="Gene3D" id="6.20.120.20">
    <property type="match status" value="1"/>
</dbReference>
<evidence type="ECO:0000256" key="3">
    <source>
        <dbReference type="ARBA" id="ARBA00022737"/>
    </source>
</evidence>
<dbReference type="PANTHER" id="PTHR11764:SF20">
    <property type="entry name" value="LANOSTEROL SYNTHASE"/>
    <property type="match status" value="1"/>
</dbReference>
<evidence type="ECO:0000256" key="8">
    <source>
        <dbReference type="ARBA" id="ARBA00060682"/>
    </source>
</evidence>
<keyword evidence="4" id="KW-0752">Steroid biosynthesis</keyword>
<dbReference type="InterPro" id="IPR008930">
    <property type="entry name" value="Terpenoid_cyclase/PrenylTrfase"/>
</dbReference>
<evidence type="ECO:0000256" key="1">
    <source>
        <dbReference type="ARBA" id="ARBA00009755"/>
    </source>
</evidence>
<accession>A0A3Q2ZCT9</accession>
<dbReference type="AlphaFoldDB" id="A0A3Q2ZCT9"/>
<keyword evidence="2" id="KW-0444">Lipid biosynthesis</keyword>
<dbReference type="GO" id="GO:0006695">
    <property type="term" value="P:cholesterol biosynthetic process"/>
    <property type="evidence" value="ECO:0007669"/>
    <property type="project" value="UniProtKB-ARBA"/>
</dbReference>
<name>A0A3Q2ZCT9_KRYMA</name>